<evidence type="ECO:0000313" key="3">
    <source>
        <dbReference type="Proteomes" id="UP000187609"/>
    </source>
</evidence>
<keyword evidence="3" id="KW-1185">Reference proteome</keyword>
<proteinExistence type="predicted"/>
<sequence length="93" mass="9851">IHDGVVRTLTDVRHVPDLKKNLISLGTLESLGCKYAGEGGIPKVSHGAFVIMKARRSGTLYTLLGSTVTGVAAASTSDKSNSDITKLWHMRSG</sequence>
<dbReference type="Proteomes" id="UP000187609">
    <property type="component" value="Unassembled WGS sequence"/>
</dbReference>
<dbReference type="InterPro" id="IPR054722">
    <property type="entry name" value="PolX-like_BBD"/>
</dbReference>
<dbReference type="EMBL" id="MJEQ01000409">
    <property type="protein sequence ID" value="OIT36636.1"/>
    <property type="molecule type" value="Genomic_DNA"/>
</dbReference>
<name>A0A314L4V8_NICAT</name>
<dbReference type="AlphaFoldDB" id="A0A314L4V8"/>
<dbReference type="Gramene" id="OIT36636">
    <property type="protein sequence ID" value="OIT36636"/>
    <property type="gene ID" value="A4A49_57843"/>
</dbReference>
<feature type="domain" description="Retrovirus-related Pol polyprotein from transposon TNT 1-94-like beta-barrel" evidence="1">
    <location>
        <begin position="2"/>
        <end position="33"/>
    </location>
</feature>
<accession>A0A314L4V8</accession>
<comment type="caution">
    <text evidence="2">The sequence shown here is derived from an EMBL/GenBank/DDBJ whole genome shotgun (WGS) entry which is preliminary data.</text>
</comment>
<evidence type="ECO:0000259" key="1">
    <source>
        <dbReference type="Pfam" id="PF22936"/>
    </source>
</evidence>
<reference evidence="2" key="1">
    <citation type="submission" date="2016-11" db="EMBL/GenBank/DDBJ databases">
        <title>The genome of Nicotiana attenuata.</title>
        <authorList>
            <person name="Xu S."/>
            <person name="Brockmoeller T."/>
            <person name="Gaquerel E."/>
            <person name="Navarro A."/>
            <person name="Kuhl H."/>
            <person name="Gase K."/>
            <person name="Ling Z."/>
            <person name="Zhou W."/>
            <person name="Kreitzer C."/>
            <person name="Stanke M."/>
            <person name="Tang H."/>
            <person name="Lyons E."/>
            <person name="Pandey P."/>
            <person name="Pandey S.P."/>
            <person name="Timmermann B."/>
            <person name="Baldwin I.T."/>
        </authorList>
    </citation>
    <scope>NUCLEOTIDE SEQUENCE [LARGE SCALE GENOMIC DNA]</scope>
    <source>
        <strain evidence="2">UT</strain>
    </source>
</reference>
<dbReference type="Pfam" id="PF22936">
    <property type="entry name" value="Pol_BBD"/>
    <property type="match status" value="1"/>
</dbReference>
<organism evidence="2 3">
    <name type="scientific">Nicotiana attenuata</name>
    <name type="common">Coyote tobacco</name>
    <dbReference type="NCBI Taxonomy" id="49451"/>
    <lineage>
        <taxon>Eukaryota</taxon>
        <taxon>Viridiplantae</taxon>
        <taxon>Streptophyta</taxon>
        <taxon>Embryophyta</taxon>
        <taxon>Tracheophyta</taxon>
        <taxon>Spermatophyta</taxon>
        <taxon>Magnoliopsida</taxon>
        <taxon>eudicotyledons</taxon>
        <taxon>Gunneridae</taxon>
        <taxon>Pentapetalae</taxon>
        <taxon>asterids</taxon>
        <taxon>lamiids</taxon>
        <taxon>Solanales</taxon>
        <taxon>Solanaceae</taxon>
        <taxon>Nicotianoideae</taxon>
        <taxon>Nicotianeae</taxon>
        <taxon>Nicotiana</taxon>
    </lineage>
</organism>
<feature type="non-terminal residue" evidence="2">
    <location>
        <position position="93"/>
    </location>
</feature>
<evidence type="ECO:0000313" key="2">
    <source>
        <dbReference type="EMBL" id="OIT36636.1"/>
    </source>
</evidence>
<gene>
    <name evidence="2" type="ORF">A4A49_57843</name>
</gene>
<feature type="non-terminal residue" evidence="2">
    <location>
        <position position="1"/>
    </location>
</feature>
<protein>
    <recommendedName>
        <fullName evidence="1">Retrovirus-related Pol polyprotein from transposon TNT 1-94-like beta-barrel domain-containing protein</fullName>
    </recommendedName>
</protein>